<sequence>MDPQTSVCRRTLSVILLVAGSLVSMVTPSSPAAGHPPPAETSRPPVPQPPTTPPPTYPTHPHPSSPWEQGPSLEEAWGSGDYLETLSFMVPDGEELALATPLPNHPCTMRMRGGTGSPMTLPSPHLVPPPPLSSHLPLSPSSPTPSIPVHTRPTHPDVFPSWDEDYDLEDMMPLEPTELLLPDMNSLEYYTNLLALERERERERRGERERHPDLVNRTDSKHPISPTTTQTHHTSSSSSPSLSPPTGREPKRPPMGPTPPLTLSPTLTGEEKPLPPSTSIKTPSPKPKEYVPVPGRYPPRPPSNTTSQVPPPPPLGTPTRPDRPERPPVVIEKPAKAPPTRTTTTTKVMTTTSVITTTTQITAISLTRAPPVTTPRIAQTPPTRQYLCNVTKPEMYLVRVGKTTEGHVTGTPGTAGHHNVLIHLFISSVSSKGSSAGFTHVRELLKREFNRSVELQFLRTPSSFAFRVVSGPLIFTAMSVINALRQSPRGSGPVPTVSPLYTIPDLRYQIHSVLQFVPAHIDVRVCNFSERVERGLMIAYAETRRRSHETGNVTIQLLNITLAVTRPAAEQKIPVDITFAVRDGRDYLLGSEVSEHLRKLSLVEFSFYVGFPALQIAEPFHYPELNTSHHLRSTWVRTVLLGVQEQMVAERSFKARLERRLALLLEEGLQGSRRRRWRRATAVGNNSLQVVRVGRLSGAERPMEVFYFVEGPGGERIPAEVTAATLNRLDLQRAAIVLGHRVQRPLAQPVETVSVPPAETQSSSIWLIVGVVVPVLLAVFIIIILYWKLCGSEKLEFQPDAINTIQQRQKLQAPSVKGFDFAKLHLGQHSKDDIMVIQEPGPMPAPVKEATPSDGGDLNTPKSKGSSTKAARSSRRRRGRLSPSDGDSLGSDQSSGRESAEESTRPVATPSEGKQHRKMPKNGSGPDELLSSSSIFDHVDRLSRGSSDGTRRQANKVQLIAMQPRPSPPHAPSQPSPTLTEKVNTEVALRHKSEIEHHRNKLRQRAKRRGQCEFPSMDDIMDAFGDGPVQGEAAQRLYSSAHDHMDCILQADAQSPSTPTDSRRRARRSPRGRRAQPGPGSLPDTDRDRLLTDQSATYRKYPGLNNVAYMSDPDLPPDHSSPSPTDEVFDPAPAPPPYMPPQPSIEEARQQMHSLLDDAFALVSPSSQGSVGVSGVSPALPSPSPQARPPGRQWGSYPAAPSHSPFSAVKIRRVGNVSYISPGPPAEVSGLSTGGYVSTGDQLQESVYSSRGQYDDPPSSSRPRPVGGSTGAQLHHLTQVGLSSQIGAYPGVGRSMSGPTGSSWNQQHSDQELSRPGASRESSKLNWKCLFFIFFIRLDPGPGSQRQQSEQRCPDFPHPRHFLQLFRGDPEAFPGQPRDIVSPACPGSSPRPPPGGTCLEHLPREASRGHPKQMPKPPQLTPLDAKEQRLYSSSSSRACQPRQPHNIQRFEVLRADLIHPQRLATAELTNYLSDFGLGDGRVHLRVPSLLRFLIGRQVGGIEEILEVFLPPSDNVLPSRGQQLPTCTVNSVGRVLLPPSEAPDGLPESLRGRPIVLLHGLTELLPDPEFLPPGPSGLRLAWPAGTCQLRQESHRPTCYVYTKLPYPPHPLTLPPQVLSFPEFSSSSVFQMPSSSLRDPSAPPLLLTSPTPEYPPEDASPSAHTSASLIKAIREELRRLAQKQAAVTSYP</sequence>
<dbReference type="EMBL" id="CM041540">
    <property type="protein sequence ID" value="KAI3366582.1"/>
    <property type="molecule type" value="Genomic_DNA"/>
</dbReference>
<dbReference type="Proteomes" id="UP000831701">
    <property type="component" value="Chromosome 10"/>
</dbReference>
<organism evidence="1 2">
    <name type="scientific">Scortum barcoo</name>
    <name type="common">barcoo grunter</name>
    <dbReference type="NCBI Taxonomy" id="214431"/>
    <lineage>
        <taxon>Eukaryota</taxon>
        <taxon>Metazoa</taxon>
        <taxon>Chordata</taxon>
        <taxon>Craniata</taxon>
        <taxon>Vertebrata</taxon>
        <taxon>Euteleostomi</taxon>
        <taxon>Actinopterygii</taxon>
        <taxon>Neopterygii</taxon>
        <taxon>Teleostei</taxon>
        <taxon>Neoteleostei</taxon>
        <taxon>Acanthomorphata</taxon>
        <taxon>Eupercaria</taxon>
        <taxon>Centrarchiformes</taxon>
        <taxon>Terapontoidei</taxon>
        <taxon>Terapontidae</taxon>
        <taxon>Scortum</taxon>
    </lineage>
</organism>
<keyword evidence="2" id="KW-1185">Reference proteome</keyword>
<evidence type="ECO:0000313" key="1">
    <source>
        <dbReference type="EMBL" id="KAI3366582.1"/>
    </source>
</evidence>
<proteinExistence type="predicted"/>
<gene>
    <name evidence="1" type="ORF">L3Q82_009196</name>
</gene>
<evidence type="ECO:0000313" key="2">
    <source>
        <dbReference type="Proteomes" id="UP000831701"/>
    </source>
</evidence>
<comment type="caution">
    <text evidence="1">The sequence shown here is derived from an EMBL/GenBank/DDBJ whole genome shotgun (WGS) entry which is preliminary data.</text>
</comment>
<name>A0ACB8WF62_9TELE</name>
<reference evidence="1" key="1">
    <citation type="submission" date="2022-04" db="EMBL/GenBank/DDBJ databases">
        <title>Jade perch genome.</title>
        <authorList>
            <person name="Chao B."/>
        </authorList>
    </citation>
    <scope>NUCLEOTIDE SEQUENCE</scope>
    <source>
        <strain evidence="1">CB-2022</strain>
    </source>
</reference>
<protein>
    <submittedName>
        <fullName evidence="1">Uncharacterized protein</fullName>
    </submittedName>
</protein>
<accession>A0ACB8WF62</accession>